<keyword evidence="3" id="KW-1185">Reference proteome</keyword>
<organism evidence="2 3">
    <name type="scientific">Acrocarpospora phusangensis</name>
    <dbReference type="NCBI Taxonomy" id="1070424"/>
    <lineage>
        <taxon>Bacteria</taxon>
        <taxon>Bacillati</taxon>
        <taxon>Actinomycetota</taxon>
        <taxon>Actinomycetes</taxon>
        <taxon>Streptosporangiales</taxon>
        <taxon>Streptosporangiaceae</taxon>
        <taxon>Acrocarpospora</taxon>
    </lineage>
</organism>
<dbReference type="Proteomes" id="UP000640052">
    <property type="component" value="Unassembled WGS sequence"/>
</dbReference>
<accession>A0A919QDR6</accession>
<name>A0A919QDR6_9ACTN</name>
<evidence type="ECO:0000256" key="1">
    <source>
        <dbReference type="SAM" id="Phobius"/>
    </source>
</evidence>
<feature type="transmembrane region" description="Helical" evidence="1">
    <location>
        <begin position="135"/>
        <end position="157"/>
    </location>
</feature>
<keyword evidence="1" id="KW-0472">Membrane</keyword>
<sequence length="865" mass="90354">MPEGFKIADAFVDIHARGHDRVGREVRDEIRGDRSFEQAGRTAGADFGTGFNRSVEGRLRDARSRFTTAGRESGEEFGRGLGDGIDRDRGGLLGRIGDLGTSLGQRLFKNIRGSAGDIGSSIGGAVLDGLKLGGIAVGITAIGSSAAASVGFVTSFVAALMPLLGITAALPGLALTAAAAFGVWKLATGGLGEAMAAARSGNVEALAAAMSKLSDGGRAFISEFDRLLPRWQEFKASAQDAFLAPLLGQMDRWYSQITALHPAIGGLAGEFGILTRRFMDFVTSGRSLDRIKALLGDTRTLVAAVSAAMVPLLAGFLDLGTVGSSWLASLAPGLQEVLTKFGQWMSEVSASGQAWAWMDGALKVLKQLWAIGGDLIGIFGGIFDAANSAGTGVLGVFGQLLAGANEWVNSARGQEVLVKIFRSLHEIGSALLPVFGALADVAALVAPHIASVATTLGPGLEAGVRAIGAALNAMGPGLVSLADGFSKAFADPVLAAGLLALGQAIGDILFQVSPLLPLVAQLAGAFLSALAPALPPLVGAVVRLAEVLGQQLIRVLNEMAPYLPDLEMAVGELVIALVPLIPSLMNLVIAALPLIPVVTDLIRLFTIVVQMVLPQLTRQIDATAQGIYDFSKIISTVVGWVVDAFQWLYDTLVGHSIIPDLVNGIVRWISSLPSRFVEFFGRAKDWAVTKMQELLNWLRGLPAAILSAIGNIGSLMTGAGRSLVEGFWNGILSMWNWVVDQWNRMVGGLVDAAKRILGIASPAKRLADEVGAPVSQGVAVGILKDSHLVRSAAQQMAEEAVIGSEAAIGAPGMASPSTVGQGGLSIANLHLHLQGILDLRSPDAGTRRFLLELRDLLRRLEADYA</sequence>
<feature type="transmembrane region" description="Helical" evidence="1">
    <location>
        <begin position="163"/>
        <end position="184"/>
    </location>
</feature>
<evidence type="ECO:0008006" key="4">
    <source>
        <dbReference type="Google" id="ProtNLM"/>
    </source>
</evidence>
<evidence type="ECO:0000313" key="2">
    <source>
        <dbReference type="EMBL" id="GIH26076.1"/>
    </source>
</evidence>
<proteinExistence type="predicted"/>
<evidence type="ECO:0000313" key="3">
    <source>
        <dbReference type="Proteomes" id="UP000640052"/>
    </source>
</evidence>
<protein>
    <recommendedName>
        <fullName evidence="4">Phage-related protein</fullName>
    </recommendedName>
</protein>
<reference evidence="2" key="1">
    <citation type="submission" date="2021-01" db="EMBL/GenBank/DDBJ databases">
        <title>Whole genome shotgun sequence of Acrocarpospora phusangensis NBRC 108782.</title>
        <authorList>
            <person name="Komaki H."/>
            <person name="Tamura T."/>
        </authorList>
    </citation>
    <scope>NUCLEOTIDE SEQUENCE</scope>
    <source>
        <strain evidence="2">NBRC 108782</strain>
    </source>
</reference>
<keyword evidence="1" id="KW-0812">Transmembrane</keyword>
<dbReference type="AlphaFoldDB" id="A0A919QDR6"/>
<dbReference type="EMBL" id="BOOA01000035">
    <property type="protein sequence ID" value="GIH26076.1"/>
    <property type="molecule type" value="Genomic_DNA"/>
</dbReference>
<comment type="caution">
    <text evidence="2">The sequence shown here is derived from an EMBL/GenBank/DDBJ whole genome shotgun (WGS) entry which is preliminary data.</text>
</comment>
<dbReference type="RefSeq" id="WP_204042767.1">
    <property type="nucleotide sequence ID" value="NZ_BOOA01000035.1"/>
</dbReference>
<keyword evidence="1" id="KW-1133">Transmembrane helix</keyword>
<gene>
    <name evidence="2" type="ORF">Aph01nite_43860</name>
</gene>